<keyword evidence="3" id="KW-0812">Transmembrane</keyword>
<dbReference type="EMBL" id="UFQT01000325">
    <property type="protein sequence ID" value="SSX23245.1"/>
    <property type="molecule type" value="Genomic_DNA"/>
</dbReference>
<evidence type="ECO:0000256" key="1">
    <source>
        <dbReference type="ARBA" id="ARBA00023157"/>
    </source>
</evidence>
<dbReference type="OMA" id="NIWGSRC"/>
<evidence type="ECO:0000256" key="2">
    <source>
        <dbReference type="PROSITE-ProRule" id="PRU00302"/>
    </source>
</evidence>
<comment type="caution">
    <text evidence="2">Lacks conserved residue(s) required for the propagation of feature annotation.</text>
</comment>
<sequence>MMDYNFIVITHKYAIHCKSINLITKMIVWFWFVSIILVPSTSVLVLGNVSGIQNNNISQIWNPPNDFEYVTPIIQTQILKRKCRPMHILFPGMIHPNITSMNRSPAFHYINIGQTSSQSVEDQTISSQVSVKSHRSRICIKCPGEKTLMASKYEDGVMLDTPKLHLCAGHILSPSQYTLDTLFSPNFHIGLPQGTHSFISRIRNVKTNQIEKVCTLRYKVIVQKCTKFQSLDKNLKVFCDMGNVWGSKCRFGCKNNGKLSHNRPIYCNDELKWSGDVPLCKYAKPKSLNSKPFNPEQSCELPVPATGTKFSCKTPIPGERLGKYNLFVPEGTVCRLKCIDDNSSSKLPKKRTQPYFCWDGQWNATINRRLEC</sequence>
<dbReference type="InterPro" id="IPR035976">
    <property type="entry name" value="Sushi/SCR/CCP_sf"/>
</dbReference>
<organism evidence="6">
    <name type="scientific">Culicoides sonorensis</name>
    <name type="common">Biting midge</name>
    <dbReference type="NCBI Taxonomy" id="179676"/>
    <lineage>
        <taxon>Eukaryota</taxon>
        <taxon>Metazoa</taxon>
        <taxon>Ecdysozoa</taxon>
        <taxon>Arthropoda</taxon>
        <taxon>Hexapoda</taxon>
        <taxon>Insecta</taxon>
        <taxon>Pterygota</taxon>
        <taxon>Neoptera</taxon>
        <taxon>Endopterygota</taxon>
        <taxon>Diptera</taxon>
        <taxon>Nematocera</taxon>
        <taxon>Chironomoidea</taxon>
        <taxon>Ceratopogonidae</taxon>
        <taxon>Ceratopogoninae</taxon>
        <taxon>Culicoides</taxon>
        <taxon>Monoculicoides</taxon>
    </lineage>
</organism>
<dbReference type="Gene3D" id="2.10.70.10">
    <property type="entry name" value="Complement Module, domain 1"/>
    <property type="match status" value="1"/>
</dbReference>
<name>A0A336LZ31_CULSO</name>
<dbReference type="CDD" id="cd00033">
    <property type="entry name" value="CCP"/>
    <property type="match status" value="1"/>
</dbReference>
<dbReference type="VEuPathDB" id="VectorBase:CSON008592"/>
<evidence type="ECO:0000313" key="6">
    <source>
        <dbReference type="EMBL" id="SSX23245.1"/>
    </source>
</evidence>
<feature type="transmembrane region" description="Helical" evidence="3">
    <location>
        <begin position="28"/>
        <end position="49"/>
    </location>
</feature>
<keyword evidence="3" id="KW-1133">Transmembrane helix</keyword>
<proteinExistence type="predicted"/>
<accession>A0A336LZ31</accession>
<feature type="domain" description="Sushi" evidence="4">
    <location>
        <begin position="223"/>
        <end position="282"/>
    </location>
</feature>
<dbReference type="EMBL" id="UFQS01000325">
    <property type="protein sequence ID" value="SSX02878.1"/>
    <property type="molecule type" value="Genomic_DNA"/>
</dbReference>
<evidence type="ECO:0000256" key="3">
    <source>
        <dbReference type="SAM" id="Phobius"/>
    </source>
</evidence>
<dbReference type="InterPro" id="IPR000436">
    <property type="entry name" value="Sushi_SCR_CCP_dom"/>
</dbReference>
<reference evidence="6" key="2">
    <citation type="submission" date="2018-07" db="EMBL/GenBank/DDBJ databases">
        <authorList>
            <person name="Quirk P.G."/>
            <person name="Krulwich T.A."/>
        </authorList>
    </citation>
    <scope>NUCLEOTIDE SEQUENCE</scope>
</reference>
<evidence type="ECO:0000313" key="5">
    <source>
        <dbReference type="EMBL" id="SSX02878.1"/>
    </source>
</evidence>
<gene>
    <name evidence="6" type="primary">CSON008592</name>
</gene>
<keyword evidence="3" id="KW-0472">Membrane</keyword>
<dbReference type="SUPFAM" id="SSF57535">
    <property type="entry name" value="Complement control module/SCR domain"/>
    <property type="match status" value="1"/>
</dbReference>
<dbReference type="PROSITE" id="PS50923">
    <property type="entry name" value="SUSHI"/>
    <property type="match status" value="1"/>
</dbReference>
<dbReference type="AlphaFoldDB" id="A0A336LZ31"/>
<keyword evidence="1 2" id="KW-1015">Disulfide bond</keyword>
<evidence type="ECO:0000259" key="4">
    <source>
        <dbReference type="PROSITE" id="PS50923"/>
    </source>
</evidence>
<protein>
    <submittedName>
        <fullName evidence="6">CSON008592 protein</fullName>
    </submittedName>
</protein>
<reference evidence="5" key="1">
    <citation type="submission" date="2018-04" db="EMBL/GenBank/DDBJ databases">
        <authorList>
            <person name="Go L.Y."/>
            <person name="Mitchell J.A."/>
        </authorList>
    </citation>
    <scope>NUCLEOTIDE SEQUENCE</scope>
    <source>
        <tissue evidence="5">Whole organism</tissue>
    </source>
</reference>
<feature type="disulfide bond" evidence="2">
    <location>
        <begin position="253"/>
        <end position="280"/>
    </location>
</feature>
<keyword evidence="2" id="KW-0768">Sushi</keyword>